<gene>
    <name evidence="16" type="ORF">PVAND_015295</name>
</gene>
<dbReference type="OrthoDB" id="2789670at2759"/>
<dbReference type="InterPro" id="IPR017972">
    <property type="entry name" value="Cyt_P450_CS"/>
</dbReference>
<organism evidence="16 17">
    <name type="scientific">Polypedilum vanderplanki</name>
    <name type="common">Sleeping chironomid midge</name>
    <dbReference type="NCBI Taxonomy" id="319348"/>
    <lineage>
        <taxon>Eukaryota</taxon>
        <taxon>Metazoa</taxon>
        <taxon>Ecdysozoa</taxon>
        <taxon>Arthropoda</taxon>
        <taxon>Hexapoda</taxon>
        <taxon>Insecta</taxon>
        <taxon>Pterygota</taxon>
        <taxon>Neoptera</taxon>
        <taxon>Endopterygota</taxon>
        <taxon>Diptera</taxon>
        <taxon>Nematocera</taxon>
        <taxon>Chironomoidea</taxon>
        <taxon>Chironomidae</taxon>
        <taxon>Chironominae</taxon>
        <taxon>Polypedilum</taxon>
        <taxon>Polypedilum</taxon>
    </lineage>
</organism>
<keyword evidence="11 14" id="KW-0408">Iron</keyword>
<dbReference type="Pfam" id="PF00067">
    <property type="entry name" value="p450"/>
    <property type="match status" value="1"/>
</dbReference>
<dbReference type="PROSITE" id="PS00086">
    <property type="entry name" value="CYTOCHROME_P450"/>
    <property type="match status" value="1"/>
</dbReference>
<dbReference type="GO" id="GO:0005789">
    <property type="term" value="C:endoplasmic reticulum membrane"/>
    <property type="evidence" value="ECO:0007669"/>
    <property type="project" value="UniProtKB-SubCell"/>
</dbReference>
<evidence type="ECO:0000256" key="6">
    <source>
        <dbReference type="ARBA" id="ARBA00022617"/>
    </source>
</evidence>
<reference evidence="16" key="1">
    <citation type="submission" date="2021-03" db="EMBL/GenBank/DDBJ databases">
        <title>Chromosome level genome of the anhydrobiotic midge Polypedilum vanderplanki.</title>
        <authorList>
            <person name="Yoshida Y."/>
            <person name="Kikawada T."/>
            <person name="Gusev O."/>
        </authorList>
    </citation>
    <scope>NUCLEOTIDE SEQUENCE</scope>
    <source>
        <strain evidence="16">NIAS01</strain>
        <tissue evidence="16">Whole body or cell culture</tissue>
    </source>
</reference>
<evidence type="ECO:0000256" key="8">
    <source>
        <dbReference type="ARBA" id="ARBA00022824"/>
    </source>
</evidence>
<evidence type="ECO:0008006" key="18">
    <source>
        <dbReference type="Google" id="ProtNLM"/>
    </source>
</evidence>
<evidence type="ECO:0000256" key="12">
    <source>
        <dbReference type="ARBA" id="ARBA00023033"/>
    </source>
</evidence>
<evidence type="ECO:0000313" key="17">
    <source>
        <dbReference type="Proteomes" id="UP001107558"/>
    </source>
</evidence>
<keyword evidence="8" id="KW-0256">Endoplasmic reticulum</keyword>
<evidence type="ECO:0000256" key="10">
    <source>
        <dbReference type="ARBA" id="ARBA00023002"/>
    </source>
</evidence>
<dbReference type="InterPro" id="IPR001128">
    <property type="entry name" value="Cyt_P450"/>
</dbReference>
<evidence type="ECO:0000313" key="16">
    <source>
        <dbReference type="EMBL" id="KAG5667309.1"/>
    </source>
</evidence>
<dbReference type="Gene3D" id="1.10.630.10">
    <property type="entry name" value="Cytochrome P450"/>
    <property type="match status" value="1"/>
</dbReference>
<evidence type="ECO:0000256" key="4">
    <source>
        <dbReference type="ARBA" id="ARBA00004406"/>
    </source>
</evidence>
<evidence type="ECO:0000256" key="14">
    <source>
        <dbReference type="PIRSR" id="PIRSR602401-1"/>
    </source>
</evidence>
<evidence type="ECO:0000256" key="15">
    <source>
        <dbReference type="RuleBase" id="RU000461"/>
    </source>
</evidence>
<keyword evidence="7 14" id="KW-0479">Metal-binding</keyword>
<name>A0A9J6BC73_POLVA</name>
<dbReference type="GO" id="GO:0020037">
    <property type="term" value="F:heme binding"/>
    <property type="evidence" value="ECO:0007669"/>
    <property type="project" value="InterPro"/>
</dbReference>
<dbReference type="InterPro" id="IPR002401">
    <property type="entry name" value="Cyt_P450_E_grp-I"/>
</dbReference>
<evidence type="ECO:0000256" key="1">
    <source>
        <dbReference type="ARBA" id="ARBA00001971"/>
    </source>
</evidence>
<evidence type="ECO:0000256" key="11">
    <source>
        <dbReference type="ARBA" id="ARBA00023004"/>
    </source>
</evidence>
<comment type="subcellular location">
    <subcellularLocation>
        <location evidence="4">Endoplasmic reticulum membrane</location>
        <topology evidence="4">Peripheral membrane protein</topology>
    </subcellularLocation>
    <subcellularLocation>
        <location evidence="3">Microsome membrane</location>
        <topology evidence="3">Peripheral membrane protein</topology>
    </subcellularLocation>
</comment>
<dbReference type="AlphaFoldDB" id="A0A9J6BC73"/>
<sequence>MLISVLLILFCIYLWFLNKFSYWKKLGFPYSPGKFLLGSGPGIGITEHPSYFVKREYEKFKNSAPAFGAYLMAYPILVPTDPDLIRDIFVRKYDIFQNRGFTVSERADPLSQHLLFKNDDEWKNLRTKLSPTFTSSRMKMMFTNVAAKADRMVEYLMPYAEKNESIEMKEIYSSFSTEIIADVAFGIQIKCLGNPENEFRKMANIVFQPSILENLKLFFLIAFSRTATFLNIGYTNPEIISFFMKIVKETLDYRLKNNLERNDFFQLLMNIYKTDEISFIEFAANSYVFFLAGFETSSSAMMFSSYELALNQDIQGRLRTEINEVIAKHNGKVTYEAIMEMKYLDMVFNESMRKFPIVDLQHRKNLKDYRIPNTNLVIKAGTTIMIPVYCLHNDERFWENPDKFDPERFTSENIKKRHAFCYIPFSEGPRQCIGMRFGQMQTKVGLVKLLLKYKILPCEKTIYPMKFVPNATFQCPVGGMWLKLEKLENS</sequence>
<evidence type="ECO:0000256" key="7">
    <source>
        <dbReference type="ARBA" id="ARBA00022723"/>
    </source>
</evidence>
<evidence type="ECO:0000256" key="2">
    <source>
        <dbReference type="ARBA" id="ARBA00003690"/>
    </source>
</evidence>
<proteinExistence type="inferred from homology"/>
<dbReference type="InterPro" id="IPR036396">
    <property type="entry name" value="Cyt_P450_sf"/>
</dbReference>
<keyword evidence="12 15" id="KW-0503">Monooxygenase</keyword>
<dbReference type="PRINTS" id="PR00463">
    <property type="entry name" value="EP450I"/>
</dbReference>
<dbReference type="InterPro" id="IPR050476">
    <property type="entry name" value="Insect_CytP450_Detox"/>
</dbReference>
<evidence type="ECO:0000256" key="13">
    <source>
        <dbReference type="ARBA" id="ARBA00023136"/>
    </source>
</evidence>
<dbReference type="PRINTS" id="PR00385">
    <property type="entry name" value="P450"/>
</dbReference>
<keyword evidence="10 15" id="KW-0560">Oxidoreductase</keyword>
<dbReference type="PANTHER" id="PTHR24292:SF54">
    <property type="entry name" value="CYP9F3-RELATED"/>
    <property type="match status" value="1"/>
</dbReference>
<feature type="binding site" description="axial binding residue" evidence="14">
    <location>
        <position position="432"/>
    </location>
    <ligand>
        <name>heme</name>
        <dbReference type="ChEBI" id="CHEBI:30413"/>
    </ligand>
    <ligandPart>
        <name>Fe</name>
        <dbReference type="ChEBI" id="CHEBI:18248"/>
    </ligandPart>
</feature>
<dbReference type="PANTHER" id="PTHR24292">
    <property type="entry name" value="CYTOCHROME P450"/>
    <property type="match status" value="1"/>
</dbReference>
<comment type="cofactor">
    <cofactor evidence="1 14">
        <name>heme</name>
        <dbReference type="ChEBI" id="CHEBI:30413"/>
    </cofactor>
</comment>
<dbReference type="SUPFAM" id="SSF48264">
    <property type="entry name" value="Cytochrome P450"/>
    <property type="match status" value="1"/>
</dbReference>
<dbReference type="FunFam" id="1.10.630.10:FF:000042">
    <property type="entry name" value="Cytochrome P450"/>
    <property type="match status" value="1"/>
</dbReference>
<evidence type="ECO:0000256" key="5">
    <source>
        <dbReference type="ARBA" id="ARBA00010617"/>
    </source>
</evidence>
<keyword evidence="6 14" id="KW-0349">Heme</keyword>
<evidence type="ECO:0000256" key="3">
    <source>
        <dbReference type="ARBA" id="ARBA00004174"/>
    </source>
</evidence>
<dbReference type="GO" id="GO:0005506">
    <property type="term" value="F:iron ion binding"/>
    <property type="evidence" value="ECO:0007669"/>
    <property type="project" value="InterPro"/>
</dbReference>
<comment type="caution">
    <text evidence="16">The sequence shown here is derived from an EMBL/GenBank/DDBJ whole genome shotgun (WGS) entry which is preliminary data.</text>
</comment>
<dbReference type="EMBL" id="JADBJN010000004">
    <property type="protein sequence ID" value="KAG5667309.1"/>
    <property type="molecule type" value="Genomic_DNA"/>
</dbReference>
<keyword evidence="17" id="KW-1185">Reference proteome</keyword>
<accession>A0A9J6BC73</accession>
<protein>
    <recommendedName>
        <fullName evidence="18">Cytochrome P450</fullName>
    </recommendedName>
</protein>
<dbReference type="CDD" id="cd11056">
    <property type="entry name" value="CYP6-like"/>
    <property type="match status" value="1"/>
</dbReference>
<dbReference type="GO" id="GO:0016705">
    <property type="term" value="F:oxidoreductase activity, acting on paired donors, with incorporation or reduction of molecular oxygen"/>
    <property type="evidence" value="ECO:0007669"/>
    <property type="project" value="InterPro"/>
</dbReference>
<dbReference type="Proteomes" id="UP001107558">
    <property type="component" value="Chromosome 4"/>
</dbReference>
<comment type="similarity">
    <text evidence="5 15">Belongs to the cytochrome P450 family.</text>
</comment>
<keyword evidence="13" id="KW-0472">Membrane</keyword>
<keyword evidence="9" id="KW-0492">Microsome</keyword>
<evidence type="ECO:0000256" key="9">
    <source>
        <dbReference type="ARBA" id="ARBA00022848"/>
    </source>
</evidence>
<comment type="function">
    <text evidence="2">May be involved in the metabolism of insect hormones and in the breakdown of synthetic insecticides.</text>
</comment>
<dbReference type="GO" id="GO:0004497">
    <property type="term" value="F:monooxygenase activity"/>
    <property type="evidence" value="ECO:0007669"/>
    <property type="project" value="UniProtKB-KW"/>
</dbReference>